<feature type="non-terminal residue" evidence="1">
    <location>
        <position position="60"/>
    </location>
</feature>
<protein>
    <recommendedName>
        <fullName evidence="2">Photolyase/cryptochrome alpha/beta domain-containing protein</fullName>
    </recommendedName>
</protein>
<reference evidence="1" key="1">
    <citation type="journal article" date="2014" name="Front. Microbiol.">
        <title>High frequency of phylogenetically diverse reductive dehalogenase-homologous genes in deep subseafloor sedimentary metagenomes.</title>
        <authorList>
            <person name="Kawai M."/>
            <person name="Futagami T."/>
            <person name="Toyoda A."/>
            <person name="Takaki Y."/>
            <person name="Nishi S."/>
            <person name="Hori S."/>
            <person name="Arai W."/>
            <person name="Tsubouchi T."/>
            <person name="Morono Y."/>
            <person name="Uchiyama I."/>
            <person name="Ito T."/>
            <person name="Fujiyama A."/>
            <person name="Inagaki F."/>
            <person name="Takami H."/>
        </authorList>
    </citation>
    <scope>NUCLEOTIDE SEQUENCE</scope>
    <source>
        <strain evidence="1">Expedition CK06-06</strain>
    </source>
</reference>
<accession>X1SYZ5</accession>
<evidence type="ECO:0000313" key="1">
    <source>
        <dbReference type="EMBL" id="GAI98163.1"/>
    </source>
</evidence>
<sequence length="60" mass="7208">MAIWLIYCWRDSLVDDHPSYLSEIELLAQQSQDEGHEVHTEQLDYTTSKRLWDQMVEKIL</sequence>
<dbReference type="AlphaFoldDB" id="X1SYZ5"/>
<name>X1SYZ5_9ZZZZ</name>
<proteinExistence type="predicted"/>
<dbReference type="EMBL" id="BARW01024984">
    <property type="protein sequence ID" value="GAI98163.1"/>
    <property type="molecule type" value="Genomic_DNA"/>
</dbReference>
<evidence type="ECO:0008006" key="2">
    <source>
        <dbReference type="Google" id="ProtNLM"/>
    </source>
</evidence>
<gene>
    <name evidence="1" type="ORF">S12H4_41061</name>
</gene>
<organism evidence="1">
    <name type="scientific">marine sediment metagenome</name>
    <dbReference type="NCBI Taxonomy" id="412755"/>
    <lineage>
        <taxon>unclassified sequences</taxon>
        <taxon>metagenomes</taxon>
        <taxon>ecological metagenomes</taxon>
    </lineage>
</organism>
<comment type="caution">
    <text evidence="1">The sequence shown here is derived from an EMBL/GenBank/DDBJ whole genome shotgun (WGS) entry which is preliminary data.</text>
</comment>